<feature type="compositionally biased region" description="Polar residues" evidence="1">
    <location>
        <begin position="173"/>
        <end position="196"/>
    </location>
</feature>
<name>A0A6A5BHJ7_NAEFO</name>
<dbReference type="GeneID" id="68114014"/>
<dbReference type="VEuPathDB" id="AmoebaDB:NfTy_075330"/>
<dbReference type="VEuPathDB" id="AmoebaDB:NF0045290"/>
<dbReference type="Proteomes" id="UP000444721">
    <property type="component" value="Unassembled WGS sequence"/>
</dbReference>
<proteinExistence type="predicted"/>
<keyword evidence="3" id="KW-1185">Reference proteome</keyword>
<gene>
    <name evidence="2" type="ORF">FDP41_006796</name>
</gene>
<feature type="region of interest" description="Disordered" evidence="1">
    <location>
        <begin position="115"/>
        <end position="236"/>
    </location>
</feature>
<protein>
    <submittedName>
        <fullName evidence="2">Uncharacterized protein</fullName>
    </submittedName>
</protein>
<feature type="compositionally biased region" description="Polar residues" evidence="1">
    <location>
        <begin position="572"/>
        <end position="583"/>
    </location>
</feature>
<feature type="compositionally biased region" description="Low complexity" evidence="1">
    <location>
        <begin position="354"/>
        <end position="366"/>
    </location>
</feature>
<reference evidence="2 3" key="1">
    <citation type="journal article" date="2019" name="Sci. Rep.">
        <title>Nanopore sequencing improves the draft genome of the human pathogenic amoeba Naegleria fowleri.</title>
        <authorList>
            <person name="Liechti N."/>
            <person name="Schurch N."/>
            <person name="Bruggmann R."/>
            <person name="Wittwer M."/>
        </authorList>
    </citation>
    <scope>NUCLEOTIDE SEQUENCE [LARGE SCALE GENOMIC DNA]</scope>
    <source>
        <strain evidence="2 3">ATCC 30894</strain>
    </source>
</reference>
<feature type="compositionally biased region" description="Low complexity" evidence="1">
    <location>
        <begin position="316"/>
        <end position="343"/>
    </location>
</feature>
<evidence type="ECO:0000313" key="2">
    <source>
        <dbReference type="EMBL" id="KAF0974186.1"/>
    </source>
</evidence>
<accession>A0A6A5BHJ7</accession>
<dbReference type="OMA" id="HFRIAKK"/>
<feature type="compositionally biased region" description="Low complexity" evidence="1">
    <location>
        <begin position="197"/>
        <end position="210"/>
    </location>
</feature>
<evidence type="ECO:0000313" key="3">
    <source>
        <dbReference type="Proteomes" id="UP000444721"/>
    </source>
</evidence>
<dbReference type="AlphaFoldDB" id="A0A6A5BHJ7"/>
<comment type="caution">
    <text evidence="2">The sequence shown here is derived from an EMBL/GenBank/DDBJ whole genome shotgun (WGS) entry which is preliminary data.</text>
</comment>
<feature type="compositionally biased region" description="Basic residues" evidence="1">
    <location>
        <begin position="288"/>
        <end position="297"/>
    </location>
</feature>
<feature type="compositionally biased region" description="Basic residues" evidence="1">
    <location>
        <begin position="416"/>
        <end position="433"/>
    </location>
</feature>
<feature type="region of interest" description="Disordered" evidence="1">
    <location>
        <begin position="404"/>
        <end position="435"/>
    </location>
</feature>
<feature type="compositionally biased region" description="Polar residues" evidence="1">
    <location>
        <begin position="211"/>
        <end position="224"/>
    </location>
</feature>
<dbReference type="OrthoDB" id="10485597at2759"/>
<dbReference type="EMBL" id="VFQX01000053">
    <property type="protein sequence ID" value="KAF0974186.1"/>
    <property type="molecule type" value="Genomic_DNA"/>
</dbReference>
<feature type="compositionally biased region" description="Low complexity" evidence="1">
    <location>
        <begin position="124"/>
        <end position="172"/>
    </location>
</feature>
<organism evidence="2 3">
    <name type="scientific">Naegleria fowleri</name>
    <name type="common">Brain eating amoeba</name>
    <dbReference type="NCBI Taxonomy" id="5763"/>
    <lineage>
        <taxon>Eukaryota</taxon>
        <taxon>Discoba</taxon>
        <taxon>Heterolobosea</taxon>
        <taxon>Tetramitia</taxon>
        <taxon>Eutetramitia</taxon>
        <taxon>Vahlkampfiidae</taxon>
        <taxon>Naegleria</taxon>
    </lineage>
</organism>
<feature type="compositionally biased region" description="Polar residues" evidence="1">
    <location>
        <begin position="344"/>
        <end position="353"/>
    </location>
</feature>
<sequence>MMQPTGAASTSSSLLLPTTPTTIIVNNNKTNHILGNNSNSARINQQTPSSNAVGGINNNFGNMQVSNNNGFSETTIANVKQPYVHHFRIAKKKTTIEFKMVDANDIRKNMYGGNTMHNHHHGGRTTTSTSSQLNISSSQTTTTTNTFTVTFNNNTGNTNTNTNSNINQQPTTAKSPSTITTNETTLPSSSNPIQQPTHSNTSHNNHTQSSLLSTNDNTVVSSDPKQTKKQKASPAAFAISSKITKHSVSRRNSMLSSHSVDLLQNNSNFQQEVLHCTPTTANCPITTKKNHQTRRKSVASPSGSVPSHQHAEQHTNMSNNNNIWSSASSQTTSLNSSTTANAQPSTQSQQFSMTNHHSTHSCCPSSSNINEPTKTFAEMQCSCPPTLTTSYFVAGFTFGASSKQTSEAESPIPNSSHHHHHYHHPNSHSGHYHGHQDGLYGEAYYSSLTNEQRRYLTHGGRKTFATLPSIEEMTRYHELRRNSIDELTQNFAQSISTVETTANDRHHHHHPYERISEPSPHAVLNSENVKNTDQRFRRRQTYAFESDHFSAYDSQYDTNCLQSLKSFHFPSRNPQQSQNSLQHLPTHHQHSPSLNNVPSSSEHCLLPSINELMSKR</sequence>
<feature type="compositionally biased region" description="Polar residues" evidence="1">
    <location>
        <begin position="591"/>
        <end position="602"/>
    </location>
</feature>
<feature type="region of interest" description="Disordered" evidence="1">
    <location>
        <begin position="567"/>
        <end position="616"/>
    </location>
</feature>
<dbReference type="VEuPathDB" id="AmoebaDB:FDP41_006796"/>
<feature type="region of interest" description="Disordered" evidence="1">
    <location>
        <begin position="284"/>
        <end position="366"/>
    </location>
</feature>
<evidence type="ECO:0000256" key="1">
    <source>
        <dbReference type="SAM" id="MobiDB-lite"/>
    </source>
</evidence>
<dbReference type="RefSeq" id="XP_044558899.1">
    <property type="nucleotide sequence ID" value="XM_044710469.1"/>
</dbReference>